<name>A0AAV6TP62_9ARAC</name>
<comment type="caution">
    <text evidence="1">The sequence shown here is derived from an EMBL/GenBank/DDBJ whole genome shotgun (WGS) entry which is preliminary data.</text>
</comment>
<keyword evidence="2" id="KW-1185">Reference proteome</keyword>
<reference evidence="1 2" key="1">
    <citation type="journal article" date="2022" name="Nat. Ecol. Evol.">
        <title>A masculinizing supergene underlies an exaggerated male reproductive morph in a spider.</title>
        <authorList>
            <person name="Hendrickx F."/>
            <person name="De Corte Z."/>
            <person name="Sonet G."/>
            <person name="Van Belleghem S.M."/>
            <person name="Kostlbacher S."/>
            <person name="Vangestel C."/>
        </authorList>
    </citation>
    <scope>NUCLEOTIDE SEQUENCE [LARGE SCALE GENOMIC DNA]</scope>
    <source>
        <strain evidence="1">W744_W776</strain>
    </source>
</reference>
<proteinExistence type="predicted"/>
<sequence>MCKRGGMEYTPQRMKVVGDVPNGPRAKSKSFEFINCFFSLCTLFSRRRTLLILPASLKAAYRLACALKVPLRRALSLPDPGGSCQP</sequence>
<dbReference type="EMBL" id="JAFNEN010001825">
    <property type="protein sequence ID" value="KAG8173379.1"/>
    <property type="molecule type" value="Genomic_DNA"/>
</dbReference>
<gene>
    <name evidence="1" type="ORF">JTE90_025513</name>
</gene>
<evidence type="ECO:0000313" key="1">
    <source>
        <dbReference type="EMBL" id="KAG8173379.1"/>
    </source>
</evidence>
<dbReference type="Proteomes" id="UP000827092">
    <property type="component" value="Unassembled WGS sequence"/>
</dbReference>
<organism evidence="1 2">
    <name type="scientific">Oedothorax gibbosus</name>
    <dbReference type="NCBI Taxonomy" id="931172"/>
    <lineage>
        <taxon>Eukaryota</taxon>
        <taxon>Metazoa</taxon>
        <taxon>Ecdysozoa</taxon>
        <taxon>Arthropoda</taxon>
        <taxon>Chelicerata</taxon>
        <taxon>Arachnida</taxon>
        <taxon>Araneae</taxon>
        <taxon>Araneomorphae</taxon>
        <taxon>Entelegynae</taxon>
        <taxon>Araneoidea</taxon>
        <taxon>Linyphiidae</taxon>
        <taxon>Erigoninae</taxon>
        <taxon>Oedothorax</taxon>
    </lineage>
</organism>
<dbReference type="AlphaFoldDB" id="A0AAV6TP62"/>
<accession>A0AAV6TP62</accession>
<protein>
    <submittedName>
        <fullName evidence="1">Uncharacterized protein</fullName>
    </submittedName>
</protein>
<evidence type="ECO:0000313" key="2">
    <source>
        <dbReference type="Proteomes" id="UP000827092"/>
    </source>
</evidence>